<keyword evidence="3 7" id="KW-0812">Transmembrane</keyword>
<feature type="transmembrane region" description="Helical" evidence="7">
    <location>
        <begin position="95"/>
        <end position="120"/>
    </location>
</feature>
<dbReference type="EMBL" id="KL347602">
    <property type="protein sequence ID" value="KFZ56818.1"/>
    <property type="molecule type" value="Genomic_DNA"/>
</dbReference>
<protein>
    <submittedName>
        <fullName evidence="8">Prominin-2</fullName>
    </submittedName>
</protein>
<accession>A0A094KBR1</accession>
<dbReference type="GO" id="GO:0031528">
    <property type="term" value="C:microvillus membrane"/>
    <property type="evidence" value="ECO:0007669"/>
    <property type="project" value="UniProtKB-SubCell"/>
</dbReference>
<organism evidence="8 9">
    <name type="scientific">Antrostomus carolinensis</name>
    <name type="common">Chuck-will's-widow</name>
    <name type="synonym">Caprimulgus carolinensis</name>
    <dbReference type="NCBI Taxonomy" id="279965"/>
    <lineage>
        <taxon>Eukaryota</taxon>
        <taxon>Metazoa</taxon>
        <taxon>Chordata</taxon>
        <taxon>Craniata</taxon>
        <taxon>Vertebrata</taxon>
        <taxon>Euteleostomi</taxon>
        <taxon>Archelosauria</taxon>
        <taxon>Archosauria</taxon>
        <taxon>Dinosauria</taxon>
        <taxon>Saurischia</taxon>
        <taxon>Theropoda</taxon>
        <taxon>Coelurosauria</taxon>
        <taxon>Aves</taxon>
        <taxon>Neognathae</taxon>
        <taxon>Neoaves</taxon>
        <taxon>Strisores</taxon>
        <taxon>Caprimulgiformes</taxon>
        <taxon>Caprimulgidae</taxon>
        <taxon>Antrostomus</taxon>
    </lineage>
</organism>
<dbReference type="GO" id="GO:0009986">
    <property type="term" value="C:cell surface"/>
    <property type="evidence" value="ECO:0007669"/>
    <property type="project" value="TreeGrafter"/>
</dbReference>
<dbReference type="Pfam" id="PF05478">
    <property type="entry name" value="Prominin"/>
    <property type="match status" value="1"/>
</dbReference>
<evidence type="ECO:0000256" key="7">
    <source>
        <dbReference type="SAM" id="Phobius"/>
    </source>
</evidence>
<evidence type="ECO:0000313" key="8">
    <source>
        <dbReference type="EMBL" id="KFZ56818.1"/>
    </source>
</evidence>
<sequence length="247" mass="28196">LPLQHVLGPTDLRDEMARMTEKVQSIADGFPLPDYTQPVSEALVKAEDRSQTYLQEVERFEQYSNVTGMALGTHGLSKREDPSDYECRGEAGAKFLLLGVGLAFLFSWLLILLVFATFLVGGNIQTLVCRNWVNQEIYKFIDTPGNLPPSMNLTRQLNLRRDSNLSATYRECKNGAGLWEVLQLDRSYDLDEHLKTSKYTADFQKRLSDFTARLGDVRLLRSEGRQDLETFARSGVDEVDYRRFPEE</sequence>
<gene>
    <name evidence="8" type="ORF">N321_08862</name>
</gene>
<evidence type="ECO:0000256" key="5">
    <source>
        <dbReference type="ARBA" id="ARBA00023136"/>
    </source>
</evidence>
<evidence type="ECO:0000256" key="1">
    <source>
        <dbReference type="ARBA" id="ARBA00004475"/>
    </source>
</evidence>
<evidence type="ECO:0000256" key="3">
    <source>
        <dbReference type="ARBA" id="ARBA00022692"/>
    </source>
</evidence>
<dbReference type="Proteomes" id="UP000053620">
    <property type="component" value="Unassembled WGS sequence"/>
</dbReference>
<dbReference type="PANTHER" id="PTHR22730:SF6">
    <property type="entry name" value="PROMININ-2"/>
    <property type="match status" value="1"/>
</dbReference>
<keyword evidence="4 7" id="KW-1133">Transmembrane helix</keyword>
<comment type="subcellular location">
    <subcellularLocation>
        <location evidence="1">Cell projection</location>
        <location evidence="1">Microvillus membrane</location>
        <topology evidence="1">Multi-pass membrane protein</topology>
    </subcellularLocation>
</comment>
<dbReference type="PANTHER" id="PTHR22730">
    <property type="entry name" value="PROMININ PROM PROTEIN"/>
    <property type="match status" value="1"/>
</dbReference>
<dbReference type="InterPro" id="IPR008795">
    <property type="entry name" value="Prominin"/>
</dbReference>
<feature type="non-terminal residue" evidence="8">
    <location>
        <position position="247"/>
    </location>
</feature>
<dbReference type="GO" id="GO:0016324">
    <property type="term" value="C:apical plasma membrane"/>
    <property type="evidence" value="ECO:0007669"/>
    <property type="project" value="TreeGrafter"/>
</dbReference>
<keyword evidence="5 7" id="KW-0472">Membrane</keyword>
<keyword evidence="9" id="KW-1185">Reference proteome</keyword>
<dbReference type="AlphaFoldDB" id="A0A094KBR1"/>
<feature type="non-terminal residue" evidence="8">
    <location>
        <position position="1"/>
    </location>
</feature>
<dbReference type="GO" id="GO:0005929">
    <property type="term" value="C:cilium"/>
    <property type="evidence" value="ECO:0007669"/>
    <property type="project" value="TreeGrafter"/>
</dbReference>
<dbReference type="GO" id="GO:0071914">
    <property type="term" value="C:prominosome"/>
    <property type="evidence" value="ECO:0007669"/>
    <property type="project" value="TreeGrafter"/>
</dbReference>
<reference evidence="8 9" key="1">
    <citation type="submission" date="2014-04" db="EMBL/GenBank/DDBJ databases">
        <title>Genome evolution of avian class.</title>
        <authorList>
            <person name="Zhang G."/>
            <person name="Li C."/>
        </authorList>
    </citation>
    <scope>NUCLEOTIDE SEQUENCE [LARGE SCALE GENOMIC DNA]</scope>
    <source>
        <strain evidence="8">BGI_N321</strain>
    </source>
</reference>
<keyword evidence="6" id="KW-0325">Glycoprotein</keyword>
<name>A0A094KBR1_ANTCR</name>
<evidence type="ECO:0000256" key="4">
    <source>
        <dbReference type="ARBA" id="ARBA00022989"/>
    </source>
</evidence>
<evidence type="ECO:0000256" key="6">
    <source>
        <dbReference type="ARBA" id="ARBA00023180"/>
    </source>
</evidence>
<comment type="similarity">
    <text evidence="2">Belongs to the prominin family.</text>
</comment>
<evidence type="ECO:0000256" key="2">
    <source>
        <dbReference type="ARBA" id="ARBA00006058"/>
    </source>
</evidence>
<evidence type="ECO:0000313" key="9">
    <source>
        <dbReference type="Proteomes" id="UP000053620"/>
    </source>
</evidence>
<proteinExistence type="inferred from homology"/>
<dbReference type="GO" id="GO:0015485">
    <property type="term" value="F:cholesterol binding"/>
    <property type="evidence" value="ECO:0007669"/>
    <property type="project" value="TreeGrafter"/>
</dbReference>